<keyword evidence="1" id="KW-0489">Methyltransferase</keyword>
<evidence type="ECO:0000313" key="2">
    <source>
        <dbReference type="Proteomes" id="UP000077266"/>
    </source>
</evidence>
<dbReference type="Proteomes" id="UP000077266">
    <property type="component" value="Unassembled WGS sequence"/>
</dbReference>
<name>A0A165NIH8_EXIGL</name>
<keyword evidence="2" id="KW-1185">Reference proteome</keyword>
<reference evidence="1 2" key="1">
    <citation type="journal article" date="2016" name="Mol. Biol. Evol.">
        <title>Comparative Genomics of Early-Diverging Mushroom-Forming Fungi Provides Insights into the Origins of Lignocellulose Decay Capabilities.</title>
        <authorList>
            <person name="Nagy L.G."/>
            <person name="Riley R."/>
            <person name="Tritt A."/>
            <person name="Adam C."/>
            <person name="Daum C."/>
            <person name="Floudas D."/>
            <person name="Sun H."/>
            <person name="Yadav J.S."/>
            <person name="Pangilinan J."/>
            <person name="Larsson K.H."/>
            <person name="Matsuura K."/>
            <person name="Barry K."/>
            <person name="Labutti K."/>
            <person name="Kuo R."/>
            <person name="Ohm R.A."/>
            <person name="Bhattacharya S.S."/>
            <person name="Shirouzu T."/>
            <person name="Yoshinaga Y."/>
            <person name="Martin F.M."/>
            <person name="Grigoriev I.V."/>
            <person name="Hibbett D.S."/>
        </authorList>
    </citation>
    <scope>NUCLEOTIDE SEQUENCE [LARGE SCALE GENOMIC DNA]</scope>
    <source>
        <strain evidence="1 2">HHB12029</strain>
    </source>
</reference>
<keyword evidence="1" id="KW-0808">Transferase</keyword>
<accession>A0A165NIH8</accession>
<dbReference type="OrthoDB" id="184880at2759"/>
<dbReference type="SUPFAM" id="SSF53335">
    <property type="entry name" value="S-adenosyl-L-methionine-dependent methyltransferases"/>
    <property type="match status" value="1"/>
</dbReference>
<protein>
    <submittedName>
        <fullName evidence="1">S-adenosyl-L-methionine-dependent methyltransferase</fullName>
    </submittedName>
</protein>
<dbReference type="InParanoid" id="A0A165NIH8"/>
<dbReference type="GO" id="GO:0008168">
    <property type="term" value="F:methyltransferase activity"/>
    <property type="evidence" value="ECO:0007669"/>
    <property type="project" value="UniProtKB-KW"/>
</dbReference>
<organism evidence="1 2">
    <name type="scientific">Exidia glandulosa HHB12029</name>
    <dbReference type="NCBI Taxonomy" id="1314781"/>
    <lineage>
        <taxon>Eukaryota</taxon>
        <taxon>Fungi</taxon>
        <taxon>Dikarya</taxon>
        <taxon>Basidiomycota</taxon>
        <taxon>Agaricomycotina</taxon>
        <taxon>Agaricomycetes</taxon>
        <taxon>Auriculariales</taxon>
        <taxon>Exidiaceae</taxon>
        <taxon>Exidia</taxon>
    </lineage>
</organism>
<dbReference type="AlphaFoldDB" id="A0A165NIH8"/>
<gene>
    <name evidence="1" type="ORF">EXIGLDRAFT_603780</name>
</gene>
<dbReference type="InterPro" id="IPR029063">
    <property type="entry name" value="SAM-dependent_MTases_sf"/>
</dbReference>
<dbReference type="Gene3D" id="3.40.50.150">
    <property type="entry name" value="Vaccinia Virus protein VP39"/>
    <property type="match status" value="1"/>
</dbReference>
<evidence type="ECO:0000313" key="1">
    <source>
        <dbReference type="EMBL" id="KZW00796.1"/>
    </source>
</evidence>
<dbReference type="EMBL" id="KV425898">
    <property type="protein sequence ID" value="KZW00796.1"/>
    <property type="molecule type" value="Genomic_DNA"/>
</dbReference>
<proteinExistence type="predicted"/>
<sequence length="260" mass="28957">ASRLNLQHTNLLRAVDGNLVLAPLQLQSDDNVLECATGTGIWLLQLLSKTQAEVSFTGIDLSPHLFPPTRTIPPNATFLTQSILSLPPDWSNKFALIHQRLLIAALRTTEWPLVADNYFRALRPGGWVQFCEVDPPGCMSVGPATARVRGMQRELMRKRGLDWECATHLPGWLANSGFVHVETVMRKVPVGARAGDGDNNYTEACVGMFLALTVTMLAAEIVVDEGQYIDAVKNMREEWDTVDNAHVPFHWIWAQKPFQC</sequence>
<dbReference type="Pfam" id="PF13489">
    <property type="entry name" value="Methyltransf_23"/>
    <property type="match status" value="1"/>
</dbReference>
<feature type="non-terminal residue" evidence="1">
    <location>
        <position position="1"/>
    </location>
</feature>
<dbReference type="STRING" id="1314781.A0A165NIH8"/>
<dbReference type="CDD" id="cd02440">
    <property type="entry name" value="AdoMet_MTases"/>
    <property type="match status" value="1"/>
</dbReference>
<dbReference type="GO" id="GO:0032259">
    <property type="term" value="P:methylation"/>
    <property type="evidence" value="ECO:0007669"/>
    <property type="project" value="UniProtKB-KW"/>
</dbReference>